<gene>
    <name evidence="1" type="ORF">TorRG33x02_174570</name>
</gene>
<sequence>MDNLNHRFSSRLMHLNKRMVPPVLENAIGNLMWGFPVPVEEDSKMEVGEIGAKVRKDLRNFAMRRKQIDRFKGENDYSLV</sequence>
<protein>
    <submittedName>
        <fullName evidence="1">Uncharacterized protein</fullName>
    </submittedName>
</protein>
<comment type="caution">
    <text evidence="1">The sequence shown here is derived from an EMBL/GenBank/DDBJ whole genome shotgun (WGS) entry which is preliminary data.</text>
</comment>
<dbReference type="AlphaFoldDB" id="A0A2P5EMC6"/>
<reference evidence="2" key="1">
    <citation type="submission" date="2016-06" db="EMBL/GenBank/DDBJ databases">
        <title>Parallel loss of symbiosis genes in relatives of nitrogen-fixing non-legume Parasponia.</title>
        <authorList>
            <person name="Van Velzen R."/>
            <person name="Holmer R."/>
            <person name="Bu F."/>
            <person name="Rutten L."/>
            <person name="Van Zeijl A."/>
            <person name="Liu W."/>
            <person name="Santuari L."/>
            <person name="Cao Q."/>
            <person name="Sharma T."/>
            <person name="Shen D."/>
            <person name="Roswanjaya Y."/>
            <person name="Wardhani T."/>
            <person name="Kalhor M.S."/>
            <person name="Jansen J."/>
            <person name="Van den Hoogen J."/>
            <person name="Gungor B."/>
            <person name="Hartog M."/>
            <person name="Hontelez J."/>
            <person name="Verver J."/>
            <person name="Yang W.-C."/>
            <person name="Schijlen E."/>
            <person name="Repin R."/>
            <person name="Schilthuizen M."/>
            <person name="Schranz E."/>
            <person name="Heidstra R."/>
            <person name="Miyata K."/>
            <person name="Fedorova E."/>
            <person name="Kohlen W."/>
            <person name="Bisseling T."/>
            <person name="Smit S."/>
            <person name="Geurts R."/>
        </authorList>
    </citation>
    <scope>NUCLEOTIDE SEQUENCE [LARGE SCALE GENOMIC DNA]</scope>
    <source>
        <strain evidence="2">cv. RG33-2</strain>
    </source>
</reference>
<dbReference type="Proteomes" id="UP000237000">
    <property type="component" value="Unassembled WGS sequence"/>
</dbReference>
<keyword evidence="2" id="KW-1185">Reference proteome</keyword>
<accession>A0A2P5EMC6</accession>
<dbReference type="OrthoDB" id="671439at2759"/>
<dbReference type="InParanoid" id="A0A2P5EMC6"/>
<name>A0A2P5EMC6_TREOI</name>
<proteinExistence type="predicted"/>
<organism evidence="1 2">
    <name type="scientific">Trema orientale</name>
    <name type="common">Charcoal tree</name>
    <name type="synonym">Celtis orientalis</name>
    <dbReference type="NCBI Taxonomy" id="63057"/>
    <lineage>
        <taxon>Eukaryota</taxon>
        <taxon>Viridiplantae</taxon>
        <taxon>Streptophyta</taxon>
        <taxon>Embryophyta</taxon>
        <taxon>Tracheophyta</taxon>
        <taxon>Spermatophyta</taxon>
        <taxon>Magnoliopsida</taxon>
        <taxon>eudicotyledons</taxon>
        <taxon>Gunneridae</taxon>
        <taxon>Pentapetalae</taxon>
        <taxon>rosids</taxon>
        <taxon>fabids</taxon>
        <taxon>Rosales</taxon>
        <taxon>Cannabaceae</taxon>
        <taxon>Trema</taxon>
    </lineage>
</organism>
<dbReference type="EMBL" id="JXTC01000127">
    <property type="protein sequence ID" value="PON86727.1"/>
    <property type="molecule type" value="Genomic_DNA"/>
</dbReference>
<evidence type="ECO:0000313" key="2">
    <source>
        <dbReference type="Proteomes" id="UP000237000"/>
    </source>
</evidence>
<evidence type="ECO:0000313" key="1">
    <source>
        <dbReference type="EMBL" id="PON86727.1"/>
    </source>
</evidence>